<feature type="binding site" evidence="7">
    <location>
        <position position="107"/>
    </location>
    <ligand>
        <name>FMN</name>
        <dbReference type="ChEBI" id="CHEBI:58210"/>
    </ligand>
</feature>
<keyword evidence="4 10" id="KW-0560">Oxidoreductase</keyword>
<feature type="domain" description="FMN hydroxy acid dehydrogenase" evidence="8">
    <location>
        <begin position="1"/>
        <end position="354"/>
    </location>
</feature>
<feature type="binding site" evidence="7">
    <location>
        <position position="247"/>
    </location>
    <ligand>
        <name>FMN</name>
        <dbReference type="ChEBI" id="CHEBI:58210"/>
    </ligand>
</feature>
<feature type="binding site" evidence="7">
    <location>
        <position position="249"/>
    </location>
    <ligand>
        <name>glyoxylate</name>
        <dbReference type="ChEBI" id="CHEBI:36655"/>
    </ligand>
</feature>
<dbReference type="PROSITE" id="PS51349">
    <property type="entry name" value="FMN_HYDROXY_ACID_DH_2"/>
    <property type="match status" value="1"/>
</dbReference>
<dbReference type="Gene3D" id="3.20.20.70">
    <property type="entry name" value="Aldolase class I"/>
    <property type="match status" value="1"/>
</dbReference>
<reference evidence="9 11" key="1">
    <citation type="submission" date="2017-01" db="EMBL/GenBank/DDBJ databases">
        <authorList>
            <person name="Varghese N."/>
            <person name="Submissions S."/>
        </authorList>
    </citation>
    <scope>NUCLEOTIDE SEQUENCE [LARGE SCALE GENOMIC DNA]</scope>
    <source>
        <strain evidence="9 11">ATCC 33342</strain>
    </source>
</reference>
<dbReference type="Proteomes" id="UP000186808">
    <property type="component" value="Unassembled WGS sequence"/>
</dbReference>
<feature type="binding site" evidence="7">
    <location>
        <position position="131"/>
    </location>
    <ligand>
        <name>glyoxylate</name>
        <dbReference type="ChEBI" id="CHEBI:36655"/>
    </ligand>
</feature>
<evidence type="ECO:0000313" key="10">
    <source>
        <dbReference type="EMBL" id="STO23730.1"/>
    </source>
</evidence>
<dbReference type="EC" id="1.1.99.31" evidence="10"/>
<feature type="binding site" evidence="7">
    <location>
        <position position="129"/>
    </location>
    <ligand>
        <name>FMN</name>
        <dbReference type="ChEBI" id="CHEBI:58210"/>
    </ligand>
</feature>
<evidence type="ECO:0000313" key="12">
    <source>
        <dbReference type="Proteomes" id="UP000254374"/>
    </source>
</evidence>
<name>A0A377GFX1_9GAMM</name>
<dbReference type="PANTHER" id="PTHR10578:SF107">
    <property type="entry name" value="2-HYDROXYACID OXIDASE 1"/>
    <property type="match status" value="1"/>
</dbReference>
<evidence type="ECO:0000313" key="9">
    <source>
        <dbReference type="EMBL" id="SIR89772.1"/>
    </source>
</evidence>
<evidence type="ECO:0000256" key="3">
    <source>
        <dbReference type="ARBA" id="ARBA00022643"/>
    </source>
</evidence>
<protein>
    <submittedName>
        <fullName evidence="9">(S)-2-hydroxy-acid oxidase/4-hydroxymandelate oxidase</fullName>
    </submittedName>
    <submittedName>
        <fullName evidence="10">(S)-mandelate dehydrogenase</fullName>
        <ecNumber evidence="10">1.1.99.31</ecNumber>
    </submittedName>
</protein>
<dbReference type="OrthoDB" id="9770452at2"/>
<evidence type="ECO:0000259" key="8">
    <source>
        <dbReference type="PROSITE" id="PS51349"/>
    </source>
</evidence>
<dbReference type="InterPro" id="IPR012133">
    <property type="entry name" value="Alpha-hydoxy_acid_DH_FMN"/>
</dbReference>
<organism evidence="10 12">
    <name type="scientific">Fluoribacter gormanii</name>
    <dbReference type="NCBI Taxonomy" id="464"/>
    <lineage>
        <taxon>Bacteria</taxon>
        <taxon>Pseudomonadati</taxon>
        <taxon>Pseudomonadota</taxon>
        <taxon>Gammaproteobacteria</taxon>
        <taxon>Legionellales</taxon>
        <taxon>Legionellaceae</taxon>
        <taxon>Fluoribacter</taxon>
    </lineage>
</organism>
<gene>
    <name evidence="10" type="primary">mdlB</name>
    <name evidence="10" type="ORF">NCTC11401_00530</name>
    <name evidence="9" type="ORF">SAMN05421777_13812</name>
</gene>
<dbReference type="STRING" id="464.Lgor_1762"/>
<dbReference type="InterPro" id="IPR000262">
    <property type="entry name" value="FMN-dep_DH"/>
</dbReference>
<comment type="cofactor">
    <cofactor evidence="1">
        <name>FMN</name>
        <dbReference type="ChEBI" id="CHEBI:58210"/>
    </cofactor>
</comment>
<evidence type="ECO:0000256" key="4">
    <source>
        <dbReference type="ARBA" id="ARBA00023002"/>
    </source>
</evidence>
<sequence length="357" mass="38997">MSIPASMSDYRLLAKRKLPKKIFDYIDTGACDEITKQKNRDAFDSLNLRPLCLRDVSNSTSSTHLLGYELCSPFLIAPTAFHQLVDKQGEVSTAKAANTSGIPMVVSAMSNRSLEDIINLSGHNNLWLQTYIFKNRALTESLIHRAEKIGYKAIVVTVGVPISGKRERDIRNQFVLPKELSTGNFNSTVNSEVLYNFTAHELDSSLTWHDIEWLQTITPLPIILKGILNPLDADKACQLNIACIIVSNHGGRQLDTSEATISVLPDIVKTVAGQIPVLLDGGVQRGTDIFKAIALGADAVLVGRSILWALAVDGEKGVEAILTILKDEFEAVMKLTGCCTIQEIKQFGSSICSTGLK</sequence>
<feature type="binding site" evidence="7">
    <location>
        <begin position="303"/>
        <end position="304"/>
    </location>
    <ligand>
        <name>FMN</name>
        <dbReference type="ChEBI" id="CHEBI:58210"/>
    </ligand>
</feature>
<dbReference type="PANTHER" id="PTHR10578">
    <property type="entry name" value="S -2-HYDROXY-ACID OXIDASE-RELATED"/>
    <property type="match status" value="1"/>
</dbReference>
<evidence type="ECO:0000256" key="5">
    <source>
        <dbReference type="ARBA" id="ARBA00024042"/>
    </source>
</evidence>
<keyword evidence="11" id="KW-1185">Reference proteome</keyword>
<dbReference type="GO" id="GO:0010181">
    <property type="term" value="F:FMN binding"/>
    <property type="evidence" value="ECO:0007669"/>
    <property type="project" value="InterPro"/>
</dbReference>
<reference evidence="10 12" key="2">
    <citation type="submission" date="2018-06" db="EMBL/GenBank/DDBJ databases">
        <authorList>
            <consortium name="Pathogen Informatics"/>
            <person name="Doyle S."/>
        </authorList>
    </citation>
    <scope>NUCLEOTIDE SEQUENCE [LARGE SCALE GENOMIC DNA]</scope>
    <source>
        <strain evidence="10 12">NCTC11401</strain>
    </source>
</reference>
<evidence type="ECO:0000256" key="6">
    <source>
        <dbReference type="PIRSR" id="PIRSR000138-1"/>
    </source>
</evidence>
<dbReference type="InterPro" id="IPR037396">
    <property type="entry name" value="FMN_HAD"/>
</dbReference>
<evidence type="ECO:0000256" key="7">
    <source>
        <dbReference type="PIRSR" id="PIRSR000138-2"/>
    </source>
</evidence>
<accession>A0A377GFX1</accession>
<dbReference type="EMBL" id="FTNL01000038">
    <property type="protein sequence ID" value="SIR89772.1"/>
    <property type="molecule type" value="Genomic_DNA"/>
</dbReference>
<evidence type="ECO:0000313" key="11">
    <source>
        <dbReference type="Proteomes" id="UP000186808"/>
    </source>
</evidence>
<dbReference type="CDD" id="cd02809">
    <property type="entry name" value="alpha_hydroxyacid_oxid_FMN"/>
    <property type="match status" value="1"/>
</dbReference>
<evidence type="ECO:0000256" key="1">
    <source>
        <dbReference type="ARBA" id="ARBA00001917"/>
    </source>
</evidence>
<proteinExistence type="inferred from homology"/>
<dbReference type="PIRSF" id="PIRSF000138">
    <property type="entry name" value="Al-hdrx_acd_dh"/>
    <property type="match status" value="1"/>
</dbReference>
<dbReference type="SUPFAM" id="SSF51395">
    <property type="entry name" value="FMN-linked oxidoreductases"/>
    <property type="match status" value="1"/>
</dbReference>
<evidence type="ECO:0000256" key="2">
    <source>
        <dbReference type="ARBA" id="ARBA00022630"/>
    </source>
</evidence>
<dbReference type="AlphaFoldDB" id="A0A377GFX1"/>
<keyword evidence="3 7" id="KW-0288">FMN</keyword>
<feature type="binding site" evidence="7">
    <location>
        <position position="252"/>
    </location>
    <ligand>
        <name>glyoxylate</name>
        <dbReference type="ChEBI" id="CHEBI:36655"/>
    </ligand>
</feature>
<feature type="active site" description="Proton acceptor" evidence="6">
    <location>
        <position position="249"/>
    </location>
</feature>
<comment type="similarity">
    <text evidence="5">Belongs to the FMN-dependent alpha-hydroxy acid dehydrogenase family.</text>
</comment>
<dbReference type="InterPro" id="IPR008259">
    <property type="entry name" value="FMN_hydac_DH_AS"/>
</dbReference>
<feature type="binding site" evidence="7">
    <location>
        <begin position="78"/>
        <end position="80"/>
    </location>
    <ligand>
        <name>FMN</name>
        <dbReference type="ChEBI" id="CHEBI:58210"/>
    </ligand>
</feature>
<dbReference type="GO" id="GO:0033720">
    <property type="term" value="F:(S)-mandelate dehydrogenase activity"/>
    <property type="evidence" value="ECO:0007669"/>
    <property type="project" value="UniProtKB-EC"/>
</dbReference>
<dbReference type="EMBL" id="UGGV01000001">
    <property type="protein sequence ID" value="STO23730.1"/>
    <property type="molecule type" value="Genomic_DNA"/>
</dbReference>
<dbReference type="RefSeq" id="WP_058468248.1">
    <property type="nucleotide sequence ID" value="NZ_CAAAIX010000009.1"/>
</dbReference>
<dbReference type="Pfam" id="PF01070">
    <property type="entry name" value="FMN_dh"/>
    <property type="match status" value="1"/>
</dbReference>
<feature type="binding site" evidence="7">
    <location>
        <position position="225"/>
    </location>
    <ligand>
        <name>FMN</name>
        <dbReference type="ChEBI" id="CHEBI:58210"/>
    </ligand>
</feature>
<keyword evidence="2 7" id="KW-0285">Flavoprotein</keyword>
<dbReference type="InterPro" id="IPR013785">
    <property type="entry name" value="Aldolase_TIM"/>
</dbReference>
<feature type="binding site" evidence="7">
    <location>
        <position position="157"/>
    </location>
    <ligand>
        <name>FMN</name>
        <dbReference type="ChEBI" id="CHEBI:58210"/>
    </ligand>
</feature>
<dbReference type="PROSITE" id="PS00557">
    <property type="entry name" value="FMN_HYDROXY_ACID_DH_1"/>
    <property type="match status" value="1"/>
</dbReference>
<dbReference type="FunFam" id="3.20.20.70:FF:000029">
    <property type="entry name" value="L-lactate dehydrogenase"/>
    <property type="match status" value="1"/>
</dbReference>
<feature type="binding site" evidence="7">
    <location>
        <position position="25"/>
    </location>
    <ligand>
        <name>glyoxylate</name>
        <dbReference type="ChEBI" id="CHEBI:36655"/>
    </ligand>
</feature>
<dbReference type="Proteomes" id="UP000254374">
    <property type="component" value="Unassembled WGS sequence"/>
</dbReference>
<feature type="binding site" evidence="7">
    <location>
        <position position="166"/>
    </location>
    <ligand>
        <name>glyoxylate</name>
        <dbReference type="ChEBI" id="CHEBI:36655"/>
    </ligand>
</feature>